<name>A0AAV5V1K6_9BILA</name>
<accession>A0AAV5V1K6</accession>
<evidence type="ECO:0000313" key="3">
    <source>
        <dbReference type="Proteomes" id="UP001432322"/>
    </source>
</evidence>
<keyword evidence="3" id="KW-1185">Reference proteome</keyword>
<organism evidence="2 3">
    <name type="scientific">Pristionchus fissidentatus</name>
    <dbReference type="NCBI Taxonomy" id="1538716"/>
    <lineage>
        <taxon>Eukaryota</taxon>
        <taxon>Metazoa</taxon>
        <taxon>Ecdysozoa</taxon>
        <taxon>Nematoda</taxon>
        <taxon>Chromadorea</taxon>
        <taxon>Rhabditida</taxon>
        <taxon>Rhabditina</taxon>
        <taxon>Diplogasteromorpha</taxon>
        <taxon>Diplogasteroidea</taxon>
        <taxon>Neodiplogasteridae</taxon>
        <taxon>Pristionchus</taxon>
    </lineage>
</organism>
<dbReference type="EMBL" id="BTSY01000002">
    <property type="protein sequence ID" value="GMT13446.1"/>
    <property type="molecule type" value="Genomic_DNA"/>
</dbReference>
<proteinExistence type="predicted"/>
<dbReference type="AlphaFoldDB" id="A0AAV5V1K6"/>
<gene>
    <name evidence="1" type="ORF">PFISCL1PPCAC_4743</name>
    <name evidence="2" type="ORF">PFISCL1PPCAC_4744</name>
</gene>
<protein>
    <submittedName>
        <fullName evidence="2">Uncharacterized protein</fullName>
    </submittedName>
</protein>
<sequence length="146" mass="14783">MGRFTTLTEAASSVVADFAVRGAIVTVEDAVDGVVSEAARFVTMNGTTLTIVSVVPVTASGVITINGAALTGDFGLAISIDAGGARLVNSIVMAVGIRTVLLGRTLVAKTLGAFAVDALDTATVSARFAHNISEGAPDESEKRESE</sequence>
<dbReference type="EMBL" id="BTSY01000002">
    <property type="protein sequence ID" value="GMT13447.1"/>
    <property type="molecule type" value="Genomic_DNA"/>
</dbReference>
<reference evidence="2" key="1">
    <citation type="submission" date="2023-10" db="EMBL/GenBank/DDBJ databases">
        <title>Genome assembly of Pristionchus species.</title>
        <authorList>
            <person name="Yoshida K."/>
            <person name="Sommer R.J."/>
        </authorList>
    </citation>
    <scope>NUCLEOTIDE SEQUENCE</scope>
    <source>
        <strain evidence="2">RS5133</strain>
    </source>
</reference>
<comment type="caution">
    <text evidence="2">The sequence shown here is derived from an EMBL/GenBank/DDBJ whole genome shotgun (WGS) entry which is preliminary data.</text>
</comment>
<evidence type="ECO:0000313" key="1">
    <source>
        <dbReference type="EMBL" id="GMT13446.1"/>
    </source>
</evidence>
<dbReference type="Proteomes" id="UP001432322">
    <property type="component" value="Unassembled WGS sequence"/>
</dbReference>
<evidence type="ECO:0000313" key="2">
    <source>
        <dbReference type="EMBL" id="GMT13447.1"/>
    </source>
</evidence>